<organism evidence="1 2">
    <name type="scientific">Nostoc punctiforme NIES-2108</name>
    <dbReference type="NCBI Taxonomy" id="1356359"/>
    <lineage>
        <taxon>Bacteria</taxon>
        <taxon>Bacillati</taxon>
        <taxon>Cyanobacteriota</taxon>
        <taxon>Cyanophyceae</taxon>
        <taxon>Nostocales</taxon>
        <taxon>Nostocaceae</taxon>
        <taxon>Nostoc</taxon>
    </lineage>
</organism>
<gene>
    <name evidence="1" type="ORF">A6769_38710</name>
</gene>
<dbReference type="EMBL" id="LXQE01000031">
    <property type="protein sequence ID" value="RCJ41146.1"/>
    <property type="molecule type" value="Genomic_DNA"/>
</dbReference>
<sequence length="127" mass="15420">MKSTNLYHKTVRSELQSRGNKQMNLWSRMDLIALTSERFLGEYYDFIYDYNGGWMIKFLYLIKVNVSLWFGWESQPEYDDWHWGLGYFEEEYRQDWNAPMGACDWQEICTPVSFLKWQYGIGENSNY</sequence>
<protein>
    <submittedName>
        <fullName evidence="1">Uncharacterized protein</fullName>
    </submittedName>
</protein>
<name>A0A367RWZ1_NOSPU</name>
<evidence type="ECO:0000313" key="1">
    <source>
        <dbReference type="EMBL" id="RCJ41146.1"/>
    </source>
</evidence>
<evidence type="ECO:0000313" key="2">
    <source>
        <dbReference type="Proteomes" id="UP000252085"/>
    </source>
</evidence>
<dbReference type="Proteomes" id="UP000252085">
    <property type="component" value="Unassembled WGS sequence"/>
</dbReference>
<comment type="caution">
    <text evidence="1">The sequence shown here is derived from an EMBL/GenBank/DDBJ whole genome shotgun (WGS) entry which is preliminary data.</text>
</comment>
<reference evidence="1 2" key="1">
    <citation type="submission" date="2016-04" db="EMBL/GenBank/DDBJ databases">
        <authorList>
            <person name="Evans L.H."/>
            <person name="Alamgir A."/>
            <person name="Owens N."/>
            <person name="Weber N.D."/>
            <person name="Virtaneva K."/>
            <person name="Barbian K."/>
            <person name="Babar A."/>
            <person name="Rosenke K."/>
        </authorList>
    </citation>
    <scope>NUCLEOTIDE SEQUENCE [LARGE SCALE GENOMIC DNA]</scope>
    <source>
        <strain evidence="1">NIES-2108</strain>
    </source>
</reference>
<proteinExistence type="predicted"/>
<accession>A0A367RWZ1</accession>
<dbReference type="AlphaFoldDB" id="A0A367RWZ1"/>